<dbReference type="AlphaFoldDB" id="A0A238LIC3"/>
<reference evidence="1 2" key="1">
    <citation type="submission" date="2017-05" db="EMBL/GenBank/DDBJ databases">
        <authorList>
            <person name="Song R."/>
            <person name="Chenine A.L."/>
            <person name="Ruprecht R.M."/>
        </authorList>
    </citation>
    <scope>NUCLEOTIDE SEQUENCE [LARGE SCALE GENOMIC DNA]</scope>
    <source>
        <strain evidence="1 2">CECT 8899</strain>
    </source>
</reference>
<accession>A0A238LIC3</accession>
<organism evidence="1 2">
    <name type="scientific">Flavimaricola marinus</name>
    <dbReference type="NCBI Taxonomy" id="1819565"/>
    <lineage>
        <taxon>Bacteria</taxon>
        <taxon>Pseudomonadati</taxon>
        <taxon>Pseudomonadota</taxon>
        <taxon>Alphaproteobacteria</taxon>
        <taxon>Rhodobacterales</taxon>
        <taxon>Paracoccaceae</taxon>
        <taxon>Flavimaricola</taxon>
    </lineage>
</organism>
<dbReference type="EMBL" id="FXZK01000009">
    <property type="protein sequence ID" value="SMY09378.1"/>
    <property type="molecule type" value="Genomic_DNA"/>
</dbReference>
<evidence type="ECO:0000313" key="2">
    <source>
        <dbReference type="Proteomes" id="UP000201613"/>
    </source>
</evidence>
<evidence type="ECO:0000313" key="1">
    <source>
        <dbReference type="EMBL" id="SMY09378.1"/>
    </source>
</evidence>
<dbReference type="RefSeq" id="WP_168770591.1">
    <property type="nucleotide sequence ID" value="NZ_FXZK01000009.1"/>
</dbReference>
<name>A0A238LIC3_9RHOB</name>
<sequence length="56" mass="6736">MQRHIVDRPRAPSTSRRLAQFLRLDLQKSQRMLQSDRTRGQSRLRHYLRIARGYSA</sequence>
<protein>
    <submittedName>
        <fullName evidence="1">Uncharacterized protein</fullName>
    </submittedName>
</protein>
<proteinExistence type="predicted"/>
<dbReference type="Proteomes" id="UP000201613">
    <property type="component" value="Unassembled WGS sequence"/>
</dbReference>
<gene>
    <name evidence="1" type="ORF">LOM8899_03544</name>
</gene>
<keyword evidence="2" id="KW-1185">Reference proteome</keyword>